<evidence type="ECO:0000313" key="1">
    <source>
        <dbReference type="EMBL" id="JAH04292.1"/>
    </source>
</evidence>
<reference evidence="1" key="2">
    <citation type="journal article" date="2015" name="Fish Shellfish Immunol.">
        <title>Early steps in the European eel (Anguilla anguilla)-Vibrio vulnificus interaction in the gills: Role of the RtxA13 toxin.</title>
        <authorList>
            <person name="Callol A."/>
            <person name="Pajuelo D."/>
            <person name="Ebbesson L."/>
            <person name="Teles M."/>
            <person name="MacKenzie S."/>
            <person name="Amaro C."/>
        </authorList>
    </citation>
    <scope>NUCLEOTIDE SEQUENCE</scope>
</reference>
<name>A0A0E9PJ49_ANGAN</name>
<accession>A0A0E9PJ49</accession>
<organism evidence="1">
    <name type="scientific">Anguilla anguilla</name>
    <name type="common">European freshwater eel</name>
    <name type="synonym">Muraena anguilla</name>
    <dbReference type="NCBI Taxonomy" id="7936"/>
    <lineage>
        <taxon>Eukaryota</taxon>
        <taxon>Metazoa</taxon>
        <taxon>Chordata</taxon>
        <taxon>Craniata</taxon>
        <taxon>Vertebrata</taxon>
        <taxon>Euteleostomi</taxon>
        <taxon>Actinopterygii</taxon>
        <taxon>Neopterygii</taxon>
        <taxon>Teleostei</taxon>
        <taxon>Anguilliformes</taxon>
        <taxon>Anguillidae</taxon>
        <taxon>Anguilla</taxon>
    </lineage>
</organism>
<proteinExistence type="predicted"/>
<protein>
    <submittedName>
        <fullName evidence="1">Uncharacterized protein</fullName>
    </submittedName>
</protein>
<dbReference type="EMBL" id="GBXM01104285">
    <property type="protein sequence ID" value="JAH04292.1"/>
    <property type="molecule type" value="Transcribed_RNA"/>
</dbReference>
<reference evidence="1" key="1">
    <citation type="submission" date="2014-11" db="EMBL/GenBank/DDBJ databases">
        <authorList>
            <person name="Amaro Gonzalez C."/>
        </authorList>
    </citation>
    <scope>NUCLEOTIDE SEQUENCE</scope>
</reference>
<sequence>MSPKSDDRKRQLHFIRDGSSHLLPYKLKRESAEKVQRCYWPLHLLNSFRDCVNQGRGWLAL</sequence>
<dbReference type="AlphaFoldDB" id="A0A0E9PJ49"/>